<dbReference type="PROSITE" id="PS00750">
    <property type="entry name" value="TCP1_1"/>
    <property type="match status" value="1"/>
</dbReference>
<dbReference type="GO" id="GO:0016887">
    <property type="term" value="F:ATP hydrolysis activity"/>
    <property type="evidence" value="ECO:0007669"/>
    <property type="project" value="InterPro"/>
</dbReference>
<dbReference type="GeneID" id="5739446"/>
<dbReference type="InterPro" id="IPR053374">
    <property type="entry name" value="TCP-1_chaperonin"/>
</dbReference>
<dbReference type="Pfam" id="PF00118">
    <property type="entry name" value="Cpn60_TCP1"/>
    <property type="match status" value="1"/>
</dbReference>
<dbReference type="GO" id="GO:0140662">
    <property type="term" value="F:ATP-dependent protein folding chaperone"/>
    <property type="evidence" value="ECO:0007669"/>
    <property type="project" value="InterPro"/>
</dbReference>
<dbReference type="InterPro" id="IPR027413">
    <property type="entry name" value="GROEL-like_equatorial_sf"/>
</dbReference>
<evidence type="ECO:0000256" key="2">
    <source>
        <dbReference type="ARBA" id="ARBA00008020"/>
    </source>
</evidence>
<evidence type="ECO:0000313" key="11">
    <source>
        <dbReference type="Proteomes" id="UP000243127"/>
    </source>
</evidence>
<dbReference type="PANTHER" id="PTHR11353">
    <property type="entry name" value="CHAPERONIN"/>
    <property type="match status" value="1"/>
</dbReference>
<accession>A9BLC7</accession>
<comment type="similarity">
    <text evidence="2 8">Belongs to the TCP-1 chaperonin family.</text>
</comment>
<comment type="subcellular location">
    <subcellularLocation>
        <location evidence="1">Cytoplasm</location>
    </subcellularLocation>
</comment>
<reference evidence="10 11" key="1">
    <citation type="journal article" date="2007" name="Proc. Natl. Acad. Sci. U.S.A.">
        <title>Nucleomorph genome of Hemiselmis andersenii reveals complete intron loss and compaction as a driver of protein structure and function.</title>
        <authorList>
            <person name="Lane C.E."/>
            <person name="van den Heuvel K."/>
            <person name="Kozera C."/>
            <person name="Curtis B.A."/>
            <person name="Parsons B.J."/>
            <person name="Bowman S."/>
            <person name="Archibald J.M."/>
        </authorList>
    </citation>
    <scope>NUCLEOTIDE SEQUENCE [LARGE SCALE GENOMIC DNA]</scope>
    <source>
        <strain evidence="10 11">CCMP644</strain>
    </source>
</reference>
<keyword evidence="4" id="KW-0963">Cytoplasm</keyword>
<proteinExistence type="inferred from homology"/>
<keyword evidence="7 8" id="KW-0143">Chaperone</keyword>
<dbReference type="GO" id="GO:0005524">
    <property type="term" value="F:ATP binding"/>
    <property type="evidence" value="ECO:0007669"/>
    <property type="project" value="UniProtKB-KW"/>
</dbReference>
<dbReference type="InterPro" id="IPR027410">
    <property type="entry name" value="TCP-1-like_intermed_sf"/>
</dbReference>
<name>A9BLC7_HEMAN</name>
<sequence length="519" mass="58835">MDFFSKITQYQNIAAAKATAGIIRTTLGPRSMLKMILDNQGGMVITNDGFCVLREIEIGHPAAKSLIELSRSQDSEIGDGTTTIVVLVSEFLRISEILLKQKFHPNQIMASFFQALIEINFFLENDLACKLDNKNFHDMTKVIMTTICTKLVGKFSRLICELSFKAIKTAGSRIAFSNLNNILKIEKIPFGKFEDSKILSGIMLIKDISHPKMRRKIKTPRIILLDCPIEYKKGESQVTIELEEENEWENLLKAEENFIIFTCNLLKKFNPDVIITEKGVSDLALHYLYKSNISVIRRIKKSENLRLARATGSTIISSFQDLEKNDLGKAGFFEVKKIGQEYYTFITGCKGTQSSTILLFGPSRDILDEIERNLHDALSVAKNIFSNPKVIPGGGATELAISNFLFKKSEKQKNDSFFIYKSLALAFEIIPKTLIENFGGSVIYPITRLRNIHRKENFFFGFDGKNGKIVDIRKINIWETCSMKTQIFKSAIENATFLLKIDRVLAGIVEKETQKNRKK</sequence>
<dbReference type="NCBIfam" id="TIGR02344">
    <property type="entry name" value="chap_CCT_gamma"/>
    <property type="match status" value="1"/>
</dbReference>
<dbReference type="NCBIfam" id="NF041083">
    <property type="entry name" value="thermosome_beta"/>
    <property type="match status" value="1"/>
</dbReference>
<dbReference type="EMBL" id="CP000883">
    <property type="protein sequence ID" value="ABW98310.1"/>
    <property type="molecule type" value="Genomic_DNA"/>
</dbReference>
<dbReference type="SUPFAM" id="SSF48592">
    <property type="entry name" value="GroEL equatorial domain-like"/>
    <property type="match status" value="1"/>
</dbReference>
<gene>
    <name evidence="10" type="ORF">HAN_3g509</name>
</gene>
<dbReference type="Gene3D" id="1.10.560.10">
    <property type="entry name" value="GroEL-like equatorial domain"/>
    <property type="match status" value="1"/>
</dbReference>
<dbReference type="PRINTS" id="PR00304">
    <property type="entry name" value="TCOMPLEXTCP1"/>
</dbReference>
<dbReference type="GO" id="GO:0051082">
    <property type="term" value="F:unfolded protein binding"/>
    <property type="evidence" value="ECO:0007669"/>
    <property type="project" value="InterPro"/>
</dbReference>
<protein>
    <recommendedName>
        <fullName evidence="3 9">T-complex protein 1 subunit gamma</fullName>
    </recommendedName>
</protein>
<dbReference type="Gene3D" id="3.50.7.10">
    <property type="entry name" value="GroEL"/>
    <property type="match status" value="1"/>
</dbReference>
<organism evidence="10 11">
    <name type="scientific">Hemiselmis andersenii</name>
    <name type="common">Cryptophyte alga</name>
    <dbReference type="NCBI Taxonomy" id="464988"/>
    <lineage>
        <taxon>Eukaryota</taxon>
        <taxon>Cryptophyceae</taxon>
        <taxon>Cryptomonadales</taxon>
        <taxon>Hemiselmidaceae</taxon>
        <taxon>Hemiselmis</taxon>
    </lineage>
</organism>
<dbReference type="RefSeq" id="XP_001712635.1">
    <property type="nucleotide sequence ID" value="XM_001712583.1"/>
</dbReference>
<dbReference type="InterPro" id="IPR002194">
    <property type="entry name" value="Chaperonin_TCP-1_CS"/>
</dbReference>
<keyword evidence="6 8" id="KW-0067">ATP-binding</keyword>
<evidence type="ECO:0000256" key="9">
    <source>
        <dbReference type="RuleBase" id="RU004191"/>
    </source>
</evidence>
<evidence type="ECO:0000256" key="6">
    <source>
        <dbReference type="ARBA" id="ARBA00022840"/>
    </source>
</evidence>
<dbReference type="SUPFAM" id="SSF52029">
    <property type="entry name" value="GroEL apical domain-like"/>
    <property type="match status" value="1"/>
</dbReference>
<evidence type="ECO:0000256" key="3">
    <source>
        <dbReference type="ARBA" id="ARBA00017187"/>
    </source>
</evidence>
<dbReference type="FunFam" id="3.50.7.10:FF:000005">
    <property type="entry name" value="T-complex protein 1 subunit gamma"/>
    <property type="match status" value="1"/>
</dbReference>
<evidence type="ECO:0000313" key="10">
    <source>
        <dbReference type="EMBL" id="ABW98310.1"/>
    </source>
</evidence>
<evidence type="ECO:0000256" key="1">
    <source>
        <dbReference type="ARBA" id="ARBA00004496"/>
    </source>
</evidence>
<keyword evidence="5 8" id="KW-0547">Nucleotide-binding</keyword>
<keyword evidence="10" id="KW-0542">Nucleomorph</keyword>
<dbReference type="GO" id="GO:0005832">
    <property type="term" value="C:chaperonin-containing T-complex"/>
    <property type="evidence" value="ECO:0007669"/>
    <property type="project" value="UniProtKB-ARBA"/>
</dbReference>
<evidence type="ECO:0000256" key="4">
    <source>
        <dbReference type="ARBA" id="ARBA00022490"/>
    </source>
</evidence>
<evidence type="ECO:0000256" key="8">
    <source>
        <dbReference type="RuleBase" id="RU004187"/>
    </source>
</evidence>
<dbReference type="Gene3D" id="3.30.260.10">
    <property type="entry name" value="TCP-1-like chaperonin intermediate domain"/>
    <property type="match status" value="1"/>
</dbReference>
<dbReference type="InterPro" id="IPR012719">
    <property type="entry name" value="Chap_CCT_gamma"/>
</dbReference>
<dbReference type="AlphaFoldDB" id="A9BLC7"/>
<dbReference type="InterPro" id="IPR002423">
    <property type="entry name" value="Cpn60/GroEL/TCP-1"/>
</dbReference>
<geneLocation type="nucleomorph" evidence="10"/>
<dbReference type="InterPro" id="IPR017998">
    <property type="entry name" value="Chaperone_TCP-1"/>
</dbReference>
<dbReference type="InterPro" id="IPR027409">
    <property type="entry name" value="GroEL-like_apical_dom_sf"/>
</dbReference>
<dbReference type="SUPFAM" id="SSF54849">
    <property type="entry name" value="GroEL-intermediate domain like"/>
    <property type="match status" value="1"/>
</dbReference>
<evidence type="ECO:0000256" key="5">
    <source>
        <dbReference type="ARBA" id="ARBA00022741"/>
    </source>
</evidence>
<dbReference type="Proteomes" id="UP000243127">
    <property type="component" value="Nucleomorph 3"/>
</dbReference>
<evidence type="ECO:0000256" key="7">
    <source>
        <dbReference type="ARBA" id="ARBA00023186"/>
    </source>
</evidence>
<dbReference type="PROSITE" id="PS00995">
    <property type="entry name" value="TCP1_3"/>
    <property type="match status" value="1"/>
</dbReference>